<feature type="region of interest" description="Disordered" evidence="1">
    <location>
        <begin position="405"/>
        <end position="426"/>
    </location>
</feature>
<dbReference type="PANTHER" id="PTHR45947">
    <property type="entry name" value="SULFOQUINOVOSYL TRANSFERASE SQD2"/>
    <property type="match status" value="1"/>
</dbReference>
<evidence type="ECO:0000256" key="1">
    <source>
        <dbReference type="SAM" id="MobiDB-lite"/>
    </source>
</evidence>
<dbReference type="EMBL" id="CP036262">
    <property type="protein sequence ID" value="QDS95814.1"/>
    <property type="molecule type" value="Genomic_DNA"/>
</dbReference>
<reference evidence="3 4" key="1">
    <citation type="submission" date="2019-02" db="EMBL/GenBank/DDBJ databases">
        <title>Deep-cultivation of Planctomycetes and their phenomic and genomic characterization uncovers novel biology.</title>
        <authorList>
            <person name="Wiegand S."/>
            <person name="Jogler M."/>
            <person name="Boedeker C."/>
            <person name="Pinto D."/>
            <person name="Vollmers J."/>
            <person name="Rivas-Marin E."/>
            <person name="Kohn T."/>
            <person name="Peeters S.H."/>
            <person name="Heuer A."/>
            <person name="Rast P."/>
            <person name="Oberbeckmann S."/>
            <person name="Bunk B."/>
            <person name="Jeske O."/>
            <person name="Meyerdierks A."/>
            <person name="Storesund J.E."/>
            <person name="Kallscheuer N."/>
            <person name="Luecker S."/>
            <person name="Lage O.M."/>
            <person name="Pohl T."/>
            <person name="Merkel B.J."/>
            <person name="Hornburger P."/>
            <person name="Mueller R.-W."/>
            <person name="Bruemmer F."/>
            <person name="Labrenz M."/>
            <person name="Spormann A.M."/>
            <person name="Op den Camp H."/>
            <person name="Overmann J."/>
            <person name="Amann R."/>
            <person name="Jetten M.S.M."/>
            <person name="Mascher T."/>
            <person name="Medema M.H."/>
            <person name="Devos D.P."/>
            <person name="Kaster A.-K."/>
            <person name="Ovreas L."/>
            <person name="Rohde M."/>
            <person name="Galperin M.Y."/>
            <person name="Jogler C."/>
        </authorList>
    </citation>
    <scope>NUCLEOTIDE SEQUENCE [LARGE SCALE GENOMIC DNA]</scope>
    <source>
        <strain evidence="3 4">FF011L</strain>
    </source>
</reference>
<feature type="domain" description="Glycosyltransferase subfamily 4-like N-terminal" evidence="2">
    <location>
        <begin position="18"/>
        <end position="200"/>
    </location>
</feature>
<dbReference type="SUPFAM" id="SSF53756">
    <property type="entry name" value="UDP-Glycosyltransferase/glycogen phosphorylase"/>
    <property type="match status" value="1"/>
</dbReference>
<dbReference type="AlphaFoldDB" id="A0A517MLP6"/>
<evidence type="ECO:0000313" key="4">
    <source>
        <dbReference type="Proteomes" id="UP000320672"/>
    </source>
</evidence>
<dbReference type="Pfam" id="PF13692">
    <property type="entry name" value="Glyco_trans_1_4"/>
    <property type="match status" value="1"/>
</dbReference>
<dbReference type="InterPro" id="IPR050194">
    <property type="entry name" value="Glycosyltransferase_grp1"/>
</dbReference>
<organism evidence="3 4">
    <name type="scientific">Roseimaritima multifibrata</name>
    <dbReference type="NCBI Taxonomy" id="1930274"/>
    <lineage>
        <taxon>Bacteria</taxon>
        <taxon>Pseudomonadati</taxon>
        <taxon>Planctomycetota</taxon>
        <taxon>Planctomycetia</taxon>
        <taxon>Pirellulales</taxon>
        <taxon>Pirellulaceae</taxon>
        <taxon>Roseimaritima</taxon>
    </lineage>
</organism>
<dbReference type="GO" id="GO:0004373">
    <property type="term" value="F:alpha-1,4-glucan glucosyltransferase (UDP-glucose donor) activity"/>
    <property type="evidence" value="ECO:0007669"/>
    <property type="project" value="UniProtKB-EC"/>
</dbReference>
<proteinExistence type="predicted"/>
<keyword evidence="3" id="KW-0808">Transferase</keyword>
<keyword evidence="4" id="KW-1185">Reference proteome</keyword>
<keyword evidence="3" id="KW-0328">Glycosyltransferase</keyword>
<accession>A0A517MLP6</accession>
<dbReference type="Proteomes" id="UP000320672">
    <property type="component" value="Chromosome"/>
</dbReference>
<name>A0A517MLP6_9BACT</name>
<dbReference type="KEGG" id="rml:FF011L_46150"/>
<dbReference type="EC" id="2.4.1.11" evidence="3"/>
<dbReference type="Gene3D" id="3.40.50.2000">
    <property type="entry name" value="Glycogen Phosphorylase B"/>
    <property type="match status" value="2"/>
</dbReference>
<dbReference type="PANTHER" id="PTHR45947:SF3">
    <property type="entry name" value="SULFOQUINOVOSYL TRANSFERASE SQD2"/>
    <property type="match status" value="1"/>
</dbReference>
<dbReference type="InterPro" id="IPR028098">
    <property type="entry name" value="Glyco_trans_4-like_N"/>
</dbReference>
<dbReference type="RefSeq" id="WP_145354045.1">
    <property type="nucleotide sequence ID" value="NZ_CP036262.1"/>
</dbReference>
<sequence>MHILFLTPNFPPEVNAGATRQYEHCRRWVGAGHQVTVVAPAPNWPAGKVYPGYKNRLRSEEEMDGIRVIRIGTLISANQGFFLRTLSFVSYMVHAFLTACFIRNVDVMVATSPQFFAGLAGTLTRMIRRIPFVLEIRDIWPESVLAVGAMQRSRMIRVLEWLERRMYASADHIVTVGEGYREKLLERGVDAKDITVVTNGVDMDYWKPRQADNAWRTKWGGDNKFVCAYVGTVGMAHGLEVVLDAAQKQKDEGRNDTVFWIVGDGARRSALEVEAKDRSLDNVRFLGQVTKSDVQTVLATCDACLVHLRGTELFGTVIPSKIFETMAMETPIIMGVEGPAQQLVMEAEGGVAMTPDNADSLLQCIETIAAAPSRYASGRPFVDRRFNRNQLAADMLEVLVRFGDPDGQESPKVQAPLPKSTVRRAA</sequence>
<protein>
    <submittedName>
        <fullName evidence="3">Glycogen synthase</fullName>
        <ecNumber evidence="3">2.4.1.11</ecNumber>
    </submittedName>
</protein>
<dbReference type="CDD" id="cd03794">
    <property type="entry name" value="GT4_WbuB-like"/>
    <property type="match status" value="1"/>
</dbReference>
<evidence type="ECO:0000259" key="2">
    <source>
        <dbReference type="Pfam" id="PF13579"/>
    </source>
</evidence>
<dbReference type="OrthoDB" id="9811902at2"/>
<evidence type="ECO:0000313" key="3">
    <source>
        <dbReference type="EMBL" id="QDS95814.1"/>
    </source>
</evidence>
<dbReference type="Pfam" id="PF13579">
    <property type="entry name" value="Glyco_trans_4_4"/>
    <property type="match status" value="1"/>
</dbReference>
<gene>
    <name evidence="3" type="ORF">FF011L_46150</name>
</gene>